<dbReference type="Proteomes" id="UP001172155">
    <property type="component" value="Unassembled WGS sequence"/>
</dbReference>
<evidence type="ECO:0000313" key="2">
    <source>
        <dbReference type="Proteomes" id="UP001172155"/>
    </source>
</evidence>
<organism evidence="1 2">
    <name type="scientific">Schizothecium vesticola</name>
    <dbReference type="NCBI Taxonomy" id="314040"/>
    <lineage>
        <taxon>Eukaryota</taxon>
        <taxon>Fungi</taxon>
        <taxon>Dikarya</taxon>
        <taxon>Ascomycota</taxon>
        <taxon>Pezizomycotina</taxon>
        <taxon>Sordariomycetes</taxon>
        <taxon>Sordariomycetidae</taxon>
        <taxon>Sordariales</taxon>
        <taxon>Schizotheciaceae</taxon>
        <taxon>Schizothecium</taxon>
    </lineage>
</organism>
<comment type="caution">
    <text evidence="1">The sequence shown here is derived from an EMBL/GenBank/DDBJ whole genome shotgun (WGS) entry which is preliminary data.</text>
</comment>
<gene>
    <name evidence="1" type="ORF">B0T18DRAFT_420142</name>
</gene>
<sequence length="80" mass="8901">MKRWRDVSPGAGANISEADINEPDFQRLFYGSYCPRLYKLKQNCYSTGPVLCACGGGERGMVSYGANFVLSQQNGRLCRK</sequence>
<accession>A0AA40ELA1</accession>
<reference evidence="1" key="1">
    <citation type="submission" date="2023-06" db="EMBL/GenBank/DDBJ databases">
        <title>Genome-scale phylogeny and comparative genomics of the fungal order Sordariales.</title>
        <authorList>
            <consortium name="Lawrence Berkeley National Laboratory"/>
            <person name="Hensen N."/>
            <person name="Bonometti L."/>
            <person name="Westerberg I."/>
            <person name="Brannstrom I.O."/>
            <person name="Guillou S."/>
            <person name="Cros-Aarteil S."/>
            <person name="Calhoun S."/>
            <person name="Haridas S."/>
            <person name="Kuo A."/>
            <person name="Mondo S."/>
            <person name="Pangilinan J."/>
            <person name="Riley R."/>
            <person name="LaButti K."/>
            <person name="Andreopoulos B."/>
            <person name="Lipzen A."/>
            <person name="Chen C."/>
            <person name="Yanf M."/>
            <person name="Daum C."/>
            <person name="Ng V."/>
            <person name="Clum A."/>
            <person name="Steindorff A."/>
            <person name="Ohm R."/>
            <person name="Martin F."/>
            <person name="Silar P."/>
            <person name="Natvig D."/>
            <person name="Lalanne C."/>
            <person name="Gautier V."/>
            <person name="Ament-velasquez S.L."/>
            <person name="Kruys A."/>
            <person name="Hutchinson M.I."/>
            <person name="Powell A.J."/>
            <person name="Barry K."/>
            <person name="Miller A.N."/>
            <person name="Grigoriev I.V."/>
            <person name="Debuchy R."/>
            <person name="Gladieux P."/>
            <person name="Thoren M.H."/>
            <person name="Johannesson H."/>
        </authorList>
    </citation>
    <scope>NUCLEOTIDE SEQUENCE</scope>
    <source>
        <strain evidence="1">SMH3187-1</strain>
    </source>
</reference>
<dbReference type="AlphaFoldDB" id="A0AA40ELA1"/>
<protein>
    <submittedName>
        <fullName evidence="1">Uncharacterized protein</fullName>
    </submittedName>
</protein>
<proteinExistence type="predicted"/>
<dbReference type="EMBL" id="JAUKUD010000006">
    <property type="protein sequence ID" value="KAK0741432.1"/>
    <property type="molecule type" value="Genomic_DNA"/>
</dbReference>
<keyword evidence="2" id="KW-1185">Reference proteome</keyword>
<name>A0AA40ELA1_9PEZI</name>
<evidence type="ECO:0000313" key="1">
    <source>
        <dbReference type="EMBL" id="KAK0741432.1"/>
    </source>
</evidence>